<dbReference type="AlphaFoldDB" id="A0A840UKC7"/>
<proteinExistence type="predicted"/>
<organism evidence="1 2">
    <name type="scientific">Marinobacter oulmenensis</name>
    <dbReference type="NCBI Taxonomy" id="643747"/>
    <lineage>
        <taxon>Bacteria</taxon>
        <taxon>Pseudomonadati</taxon>
        <taxon>Pseudomonadota</taxon>
        <taxon>Gammaproteobacteria</taxon>
        <taxon>Pseudomonadales</taxon>
        <taxon>Marinobacteraceae</taxon>
        <taxon>Marinobacter</taxon>
    </lineage>
</organism>
<dbReference type="EMBL" id="JACHFE010000004">
    <property type="protein sequence ID" value="MBB5321556.1"/>
    <property type="molecule type" value="Genomic_DNA"/>
</dbReference>
<dbReference type="Proteomes" id="UP000591735">
    <property type="component" value="Unassembled WGS sequence"/>
</dbReference>
<protein>
    <submittedName>
        <fullName evidence="1">Uncharacterized protein</fullName>
    </submittedName>
</protein>
<reference evidence="1 2" key="1">
    <citation type="submission" date="2020-08" db="EMBL/GenBank/DDBJ databases">
        <title>Genomic Encyclopedia of Type Strains, Phase IV (KMG-IV): sequencing the most valuable type-strain genomes for metagenomic binning, comparative biology and taxonomic classification.</title>
        <authorList>
            <person name="Goeker M."/>
        </authorList>
    </citation>
    <scope>NUCLEOTIDE SEQUENCE [LARGE SCALE GENOMIC DNA]</scope>
    <source>
        <strain evidence="1 2">DSM 22359</strain>
    </source>
</reference>
<comment type="caution">
    <text evidence="1">The sequence shown here is derived from an EMBL/GenBank/DDBJ whole genome shotgun (WGS) entry which is preliminary data.</text>
</comment>
<keyword evidence="2" id="KW-1185">Reference proteome</keyword>
<name>A0A840UKC7_9GAMM</name>
<gene>
    <name evidence="1" type="ORF">HNR38_002045</name>
</gene>
<dbReference type="RefSeq" id="WP_183703321.1">
    <property type="nucleotide sequence ID" value="NZ_JACHFE010000004.1"/>
</dbReference>
<accession>A0A840UKC7</accession>
<sequence>MEHFAIGQTLGCHYLKDETKPSDDPVNSPKHLWGYTDDHWWMTALPQQFNRFRNSEPGLNLYLVLNDSGTASFHIYDRQSGWVPLETFLDIQHQPLSQERAERLWLKRDYGLLVAKQSEQMGMDVKRTSQRLGEINLSHHRDGNRYRYNDQLGLVKASNDQWV</sequence>
<evidence type="ECO:0000313" key="2">
    <source>
        <dbReference type="Proteomes" id="UP000591735"/>
    </source>
</evidence>
<evidence type="ECO:0000313" key="1">
    <source>
        <dbReference type="EMBL" id="MBB5321556.1"/>
    </source>
</evidence>